<organism evidence="2">
    <name type="scientific">Oryza punctata</name>
    <name type="common">Red rice</name>
    <dbReference type="NCBI Taxonomy" id="4537"/>
    <lineage>
        <taxon>Eukaryota</taxon>
        <taxon>Viridiplantae</taxon>
        <taxon>Streptophyta</taxon>
        <taxon>Embryophyta</taxon>
        <taxon>Tracheophyta</taxon>
        <taxon>Spermatophyta</taxon>
        <taxon>Magnoliopsida</taxon>
        <taxon>Liliopsida</taxon>
        <taxon>Poales</taxon>
        <taxon>Poaceae</taxon>
        <taxon>BOP clade</taxon>
        <taxon>Oryzoideae</taxon>
        <taxon>Oryzeae</taxon>
        <taxon>Oryzinae</taxon>
        <taxon>Oryza</taxon>
    </lineage>
</organism>
<name>A0A0E0M8J7_ORYPU</name>
<dbReference type="Proteomes" id="UP000026962">
    <property type="component" value="Chromosome 10"/>
</dbReference>
<sequence>MTERERGKREGEGERVKGKDRTRWCTGVELYELLNISPHSPVGFPGEEAGGRRDWSGAAAEAAELWPSPAATTRLPLPLPAEAPPPSEAIAGGGEGRGESTGPPTSIECLVRRKNGAPTVPRDGRAAPCGPAGWASETDKDEAYIILTWTSAPTPPIATANPTAADAASSPHPPRCRRVSVAAMSTMMRSRTGPSTIRKETEPPTSGDGRCNQSPNELIVEAATKVH</sequence>
<dbReference type="EnsemblPlants" id="OPUNC10G11090.1">
    <property type="protein sequence ID" value="OPUNC10G11090.1"/>
    <property type="gene ID" value="OPUNC10G11090"/>
</dbReference>
<evidence type="ECO:0000313" key="3">
    <source>
        <dbReference type="Proteomes" id="UP000026962"/>
    </source>
</evidence>
<feature type="compositionally biased region" description="Pro residues" evidence="1">
    <location>
        <begin position="77"/>
        <end position="87"/>
    </location>
</feature>
<reference evidence="2" key="1">
    <citation type="submission" date="2015-04" db="UniProtKB">
        <authorList>
            <consortium name="EnsemblPlants"/>
        </authorList>
    </citation>
    <scope>IDENTIFICATION</scope>
</reference>
<feature type="compositionally biased region" description="Low complexity" evidence="1">
    <location>
        <begin position="67"/>
        <end position="76"/>
    </location>
</feature>
<dbReference type="Gramene" id="OPUNC10G11090.1">
    <property type="protein sequence ID" value="OPUNC10G11090.1"/>
    <property type="gene ID" value="OPUNC10G11090"/>
</dbReference>
<feature type="region of interest" description="Disordered" evidence="1">
    <location>
        <begin position="37"/>
        <end position="137"/>
    </location>
</feature>
<keyword evidence="3" id="KW-1185">Reference proteome</keyword>
<feature type="compositionally biased region" description="Low complexity" evidence="1">
    <location>
        <begin position="154"/>
        <end position="170"/>
    </location>
</feature>
<evidence type="ECO:0000313" key="2">
    <source>
        <dbReference type="EnsemblPlants" id="OPUNC10G11090.1"/>
    </source>
</evidence>
<feature type="region of interest" description="Disordered" evidence="1">
    <location>
        <begin position="154"/>
        <end position="216"/>
    </location>
</feature>
<reference evidence="2" key="2">
    <citation type="submission" date="2018-05" db="EMBL/GenBank/DDBJ databases">
        <title>OpunRS2 (Oryza punctata Reference Sequence Version 2).</title>
        <authorList>
            <person name="Zhang J."/>
            <person name="Kudrna D."/>
            <person name="Lee S."/>
            <person name="Talag J."/>
            <person name="Welchert J."/>
            <person name="Wing R.A."/>
        </authorList>
    </citation>
    <scope>NUCLEOTIDE SEQUENCE [LARGE SCALE GENOMIC DNA]</scope>
</reference>
<accession>A0A0E0M8J7</accession>
<proteinExistence type="predicted"/>
<feature type="region of interest" description="Disordered" evidence="1">
    <location>
        <begin position="1"/>
        <end position="22"/>
    </location>
</feature>
<protein>
    <submittedName>
        <fullName evidence="2">Uncharacterized protein</fullName>
    </submittedName>
</protein>
<evidence type="ECO:0000256" key="1">
    <source>
        <dbReference type="SAM" id="MobiDB-lite"/>
    </source>
</evidence>
<dbReference type="HOGENOM" id="CLU_1221378_0_0_1"/>
<dbReference type="AlphaFoldDB" id="A0A0E0M8J7"/>